<evidence type="ECO:0000256" key="4">
    <source>
        <dbReference type="ARBA" id="ARBA00022763"/>
    </source>
</evidence>
<keyword evidence="3 9" id="KW-0547">Nucleotide-binding</keyword>
<dbReference type="InterPro" id="IPR036678">
    <property type="entry name" value="MutS_con_dom_sf"/>
</dbReference>
<dbReference type="InterPro" id="IPR016151">
    <property type="entry name" value="DNA_mismatch_repair_MutS_N"/>
</dbReference>
<dbReference type="Pfam" id="PF05190">
    <property type="entry name" value="MutS_IV"/>
    <property type="match status" value="1"/>
</dbReference>
<dbReference type="PIRSF" id="PIRSF037677">
    <property type="entry name" value="DNA_mis_repair_Msh6"/>
    <property type="match status" value="1"/>
</dbReference>
<dbReference type="FunFam" id="1.10.1420.10:FF:000002">
    <property type="entry name" value="DNA mismatch repair protein MutS"/>
    <property type="match status" value="1"/>
</dbReference>
<evidence type="ECO:0000313" key="13">
    <source>
        <dbReference type="Proteomes" id="UP000071641"/>
    </source>
</evidence>
<keyword evidence="4 9" id="KW-0227">DNA damage</keyword>
<dbReference type="GO" id="GO:0030983">
    <property type="term" value="F:mismatched DNA binding"/>
    <property type="evidence" value="ECO:0007669"/>
    <property type="project" value="InterPro"/>
</dbReference>
<comment type="similarity">
    <text evidence="1 9 10">Belongs to the DNA mismatch repair MutS family.</text>
</comment>
<dbReference type="Proteomes" id="UP000071641">
    <property type="component" value="Unassembled WGS sequence"/>
</dbReference>
<evidence type="ECO:0000256" key="5">
    <source>
        <dbReference type="ARBA" id="ARBA00022840"/>
    </source>
</evidence>
<dbReference type="NCBIfam" id="TIGR01070">
    <property type="entry name" value="mutS1"/>
    <property type="match status" value="1"/>
</dbReference>
<dbReference type="FunFam" id="3.30.420.110:FF:000001">
    <property type="entry name" value="DNA mismatch repair protein MutS"/>
    <property type="match status" value="1"/>
</dbReference>
<dbReference type="NCBIfam" id="NF003810">
    <property type="entry name" value="PRK05399.1"/>
    <property type="match status" value="1"/>
</dbReference>
<dbReference type="Pfam" id="PF05192">
    <property type="entry name" value="MutS_III"/>
    <property type="match status" value="1"/>
</dbReference>
<dbReference type="GO" id="GO:0006298">
    <property type="term" value="P:mismatch repair"/>
    <property type="evidence" value="ECO:0007669"/>
    <property type="project" value="UniProtKB-UniRule"/>
</dbReference>
<dbReference type="SMART" id="SM00534">
    <property type="entry name" value="MUTSac"/>
    <property type="match status" value="1"/>
</dbReference>
<dbReference type="SUPFAM" id="SSF52540">
    <property type="entry name" value="P-loop containing nucleoside triphosphate hydrolases"/>
    <property type="match status" value="1"/>
</dbReference>
<dbReference type="Gene3D" id="6.10.140.430">
    <property type="match status" value="1"/>
</dbReference>
<proteinExistence type="inferred from homology"/>
<dbReference type="GO" id="GO:0140664">
    <property type="term" value="F:ATP-dependent DNA damage sensor activity"/>
    <property type="evidence" value="ECO:0007669"/>
    <property type="project" value="InterPro"/>
</dbReference>
<dbReference type="InterPro" id="IPR036187">
    <property type="entry name" value="DNA_mismatch_repair_MutS_sf"/>
</dbReference>
<keyword evidence="5 9" id="KW-0067">ATP-binding</keyword>
<feature type="binding site" evidence="9">
    <location>
        <begin position="653"/>
        <end position="660"/>
    </location>
    <ligand>
        <name>ATP</name>
        <dbReference type="ChEBI" id="CHEBI:30616"/>
    </ligand>
</feature>
<keyword evidence="13" id="KW-1185">Reference proteome</keyword>
<dbReference type="PANTHER" id="PTHR11361">
    <property type="entry name" value="DNA MISMATCH REPAIR PROTEIN MUTS FAMILY MEMBER"/>
    <property type="match status" value="1"/>
</dbReference>
<dbReference type="SUPFAM" id="SSF48334">
    <property type="entry name" value="DNA repair protein MutS, domain III"/>
    <property type="match status" value="1"/>
</dbReference>
<reference evidence="13" key="1">
    <citation type="submission" date="2016-02" db="EMBL/GenBank/DDBJ databases">
        <authorList>
            <person name="Rodrigo-Torres Lidia"/>
            <person name="Arahal R.David."/>
        </authorList>
    </citation>
    <scope>NUCLEOTIDE SEQUENCE [LARGE SCALE GENOMIC DNA]</scope>
    <source>
        <strain evidence="13">CECT 9029</strain>
    </source>
</reference>
<gene>
    <name evidence="9 12" type="primary">mutS</name>
    <name evidence="12" type="ORF">GCE9029_04018</name>
</gene>
<dbReference type="InterPro" id="IPR000432">
    <property type="entry name" value="DNA_mismatch_repair_MutS_C"/>
</dbReference>
<dbReference type="FunFam" id="3.40.50.300:FF:000283">
    <property type="entry name" value="DNA mismatch repair protein MutS"/>
    <property type="match status" value="1"/>
</dbReference>
<keyword evidence="7 9" id="KW-0234">DNA repair</keyword>
<evidence type="ECO:0000256" key="8">
    <source>
        <dbReference type="ARBA" id="ARBA00024647"/>
    </source>
</evidence>
<dbReference type="InterPro" id="IPR007860">
    <property type="entry name" value="DNA_mmatch_repair_MutS_con_dom"/>
</dbReference>
<dbReference type="Gene3D" id="1.10.1420.10">
    <property type="match status" value="2"/>
</dbReference>
<name>A0A128FAF4_9GAMM</name>
<dbReference type="InterPro" id="IPR005748">
    <property type="entry name" value="DNA_mismatch_repair_MutS"/>
</dbReference>
<feature type="domain" description="DNA mismatch repair proteins mutS family" evidence="11">
    <location>
        <begin position="727"/>
        <end position="743"/>
    </location>
</feature>
<dbReference type="Gene3D" id="3.40.50.300">
    <property type="entry name" value="P-loop containing nucleotide triphosphate hydrolases"/>
    <property type="match status" value="1"/>
</dbReference>
<accession>A0A128FAF4</accession>
<dbReference type="InterPro" id="IPR027417">
    <property type="entry name" value="P-loop_NTPase"/>
</dbReference>
<evidence type="ECO:0000256" key="3">
    <source>
        <dbReference type="ARBA" id="ARBA00022741"/>
    </source>
</evidence>
<dbReference type="GO" id="GO:0005829">
    <property type="term" value="C:cytosol"/>
    <property type="evidence" value="ECO:0007669"/>
    <property type="project" value="TreeGrafter"/>
</dbReference>
<dbReference type="FunFam" id="3.40.1170.10:FF:000001">
    <property type="entry name" value="DNA mismatch repair protein MutS"/>
    <property type="match status" value="1"/>
</dbReference>
<dbReference type="GO" id="GO:0005524">
    <property type="term" value="F:ATP binding"/>
    <property type="evidence" value="ECO:0007669"/>
    <property type="project" value="UniProtKB-UniRule"/>
</dbReference>
<evidence type="ECO:0000256" key="6">
    <source>
        <dbReference type="ARBA" id="ARBA00023125"/>
    </source>
</evidence>
<evidence type="ECO:0000256" key="1">
    <source>
        <dbReference type="ARBA" id="ARBA00006271"/>
    </source>
</evidence>
<dbReference type="PANTHER" id="PTHR11361:SF34">
    <property type="entry name" value="DNA MISMATCH REPAIR PROTEIN MSH1, MITOCHONDRIAL"/>
    <property type="match status" value="1"/>
</dbReference>
<sequence>MSSYGFVFTSSRDRYFTHSSRFTYPVAFSYLCNFAGQIVTVQATANHTPMMQQFLKIKAQHPEELLFYRMGDFYELFYDDAKRASQLLDISLTKRGASAGEPIPMAGVPYHSVEGYLARLVQLGESVAICEQIGDPATSKGPVERQVVRIVTPGTVSDEALLNERVDNLLAAIFANGDRFGYATLDITSGRFLLSEPTTEEEMQAELQRTRPAELLYPEDFAFSSLTDMCKGSRRRPIWEFDLETARQQLNQQFGTRDLVGFGVEECSLGLAAAGCLMQYVKDTQRTALPHIRALVKENKDQSVILDAATRRNLELTQNLSGGLENTVASVLDRTTTPMGSRLLKRWLHQPMRDFKIVNRRLDAITVLKDTGLYVDLASSLRPIGDMERILGRLAIRSARPRDMARLRGALQQLPEIESLLGEVQDEAIAPLKQASAPMPELAELLERAVVEAPPVVIRDGGVIAPGYNAELDEWRDLADGATRYLEELEARERDRHDIDTLKVGFNQVHGFYIQVSRGQSHLVPPYYVRRQTLKNAERYIIPELKEHEDKVLNSKSKALALEKKLWEELFDQLLPHLEKLQRAAEALSTLDVLANLAERAESLDYCRPTLTEQRGIDITGGRHPVVEQVMDAPFIANPTSLNPGRRMLIITGPNMGGKSTYMRQTALITLMAHIGSYVPAESVMLGPVDRIFTRIGASDDLASGRSTFMVEMTETANILHNATENSLVLMDEIGRGTSTYDGLSLAWASAEWLAEKLKAMTLFATHYFELTELSGQVPGLVNVHLDAVEHGDEIAFMHAVQEGAASKSYGLAVAGLAGVPKTVIQRAKKKLRQLEASGHEVVTGEQTTPTSSAAAQLSLLPELSEVEKALADVEPDNLTPRQALDALYRLKALL</sequence>
<dbReference type="SUPFAM" id="SSF55271">
    <property type="entry name" value="DNA repair protein MutS, domain I"/>
    <property type="match status" value="1"/>
</dbReference>
<dbReference type="Pfam" id="PF00488">
    <property type="entry name" value="MutS_V"/>
    <property type="match status" value="1"/>
</dbReference>
<dbReference type="InterPro" id="IPR045076">
    <property type="entry name" value="MutS"/>
</dbReference>
<dbReference type="STRING" id="1796497.GCE9029_04018"/>
<evidence type="ECO:0000256" key="7">
    <source>
        <dbReference type="ARBA" id="ARBA00023204"/>
    </source>
</evidence>
<evidence type="ECO:0000259" key="11">
    <source>
        <dbReference type="PROSITE" id="PS00486"/>
    </source>
</evidence>
<dbReference type="InterPro" id="IPR017261">
    <property type="entry name" value="DNA_mismatch_repair_MutS/MSH"/>
</dbReference>
<organism evidence="12 13">
    <name type="scientific">Grimontia celer</name>
    <dbReference type="NCBI Taxonomy" id="1796497"/>
    <lineage>
        <taxon>Bacteria</taxon>
        <taxon>Pseudomonadati</taxon>
        <taxon>Pseudomonadota</taxon>
        <taxon>Gammaproteobacteria</taxon>
        <taxon>Vibrionales</taxon>
        <taxon>Vibrionaceae</taxon>
        <taxon>Grimontia</taxon>
    </lineage>
</organism>
<evidence type="ECO:0000256" key="2">
    <source>
        <dbReference type="ARBA" id="ARBA00021982"/>
    </source>
</evidence>
<dbReference type="PROSITE" id="PS00486">
    <property type="entry name" value="DNA_MISMATCH_REPAIR_2"/>
    <property type="match status" value="1"/>
</dbReference>
<dbReference type="Pfam" id="PF05188">
    <property type="entry name" value="MutS_II"/>
    <property type="match status" value="1"/>
</dbReference>
<dbReference type="InterPro" id="IPR007695">
    <property type="entry name" value="DNA_mismatch_repair_MutS-lik_N"/>
</dbReference>
<protein>
    <recommendedName>
        <fullName evidence="2 9">DNA mismatch repair protein MutS</fullName>
    </recommendedName>
</protein>
<dbReference type="AlphaFoldDB" id="A0A128FAF4"/>
<dbReference type="HAMAP" id="MF_00096">
    <property type="entry name" value="MutS"/>
    <property type="match status" value="1"/>
</dbReference>
<dbReference type="Gene3D" id="3.30.420.110">
    <property type="entry name" value="MutS, connector domain"/>
    <property type="match status" value="1"/>
</dbReference>
<dbReference type="CDD" id="cd03284">
    <property type="entry name" value="ABC_MutS1"/>
    <property type="match status" value="1"/>
</dbReference>
<keyword evidence="6 9" id="KW-0238">DNA-binding</keyword>
<dbReference type="InterPro" id="IPR007696">
    <property type="entry name" value="DNA_mismatch_repair_MutS_core"/>
</dbReference>
<comment type="function">
    <text evidence="8 9">This protein is involved in the repair of mismatches in DNA. It is possible that it carries out the mismatch recognition step. This protein has a weak ATPase activity.</text>
</comment>
<dbReference type="GO" id="GO:0003684">
    <property type="term" value="F:damaged DNA binding"/>
    <property type="evidence" value="ECO:0007669"/>
    <property type="project" value="UniProtKB-UniRule"/>
</dbReference>
<evidence type="ECO:0000256" key="10">
    <source>
        <dbReference type="RuleBase" id="RU003756"/>
    </source>
</evidence>
<dbReference type="SMART" id="SM00533">
    <property type="entry name" value="MUTSd"/>
    <property type="match status" value="1"/>
</dbReference>
<dbReference type="EMBL" id="FIZX01000003">
    <property type="protein sequence ID" value="CZF83793.1"/>
    <property type="molecule type" value="Genomic_DNA"/>
</dbReference>
<evidence type="ECO:0000313" key="12">
    <source>
        <dbReference type="EMBL" id="CZF83793.1"/>
    </source>
</evidence>
<dbReference type="Gene3D" id="3.40.1170.10">
    <property type="entry name" value="DNA repair protein MutS, domain I"/>
    <property type="match status" value="1"/>
</dbReference>
<evidence type="ECO:0000256" key="9">
    <source>
        <dbReference type="HAMAP-Rule" id="MF_00096"/>
    </source>
</evidence>
<dbReference type="Pfam" id="PF01624">
    <property type="entry name" value="MutS_I"/>
    <property type="match status" value="1"/>
</dbReference>
<dbReference type="SUPFAM" id="SSF53150">
    <property type="entry name" value="DNA repair protein MutS, domain II"/>
    <property type="match status" value="1"/>
</dbReference>
<dbReference type="InterPro" id="IPR007861">
    <property type="entry name" value="DNA_mismatch_repair_MutS_clamp"/>
</dbReference>